<dbReference type="GO" id="GO:0004527">
    <property type="term" value="F:exonuclease activity"/>
    <property type="evidence" value="ECO:0007669"/>
    <property type="project" value="UniProtKB-KW"/>
</dbReference>
<evidence type="ECO:0000256" key="6">
    <source>
        <dbReference type="ARBA" id="ARBA00022839"/>
    </source>
</evidence>
<evidence type="ECO:0000256" key="9">
    <source>
        <dbReference type="PIRSR" id="PIRSR610347-1"/>
    </source>
</evidence>
<evidence type="ECO:0000256" key="10">
    <source>
        <dbReference type="PIRSR" id="PIRSR610347-2"/>
    </source>
</evidence>
<evidence type="ECO:0000313" key="13">
    <source>
        <dbReference type="EMBL" id="KAF3420347.1"/>
    </source>
</evidence>
<evidence type="ECO:0000256" key="1">
    <source>
        <dbReference type="ARBA" id="ARBA00004123"/>
    </source>
</evidence>
<sequence>MKPPGKVCQRRSGSVLSAKKISDFIIEFGRSEIQIPEELDFVCSDESLLRDQLKILQMLFRKERDKEASSIKVLNSRLNNVNSEVTSEDKSTSKILKDKVEKHKQIMAQRREDKLKVMDEVAEALFKSCNEKSDVDQNKVSNKEELDNFKEKRDSNDFANDEKKHKRSKLSDSIHEKVEDCTQGTNKSSERGESSSFSKGTSLIDSYESCSTANSRKEARDKAIQMMQNQGFEVSVVEPGNFSLKYALSAPYHLFFTRVEKSKETYNQPTSITFPEILDISLGEIEKSLHINFVIDVGWLCLQYLLAGQRTDMLILFGDRVDGEKLSLNITIVPIFMPTKFGCHHTKAMILKYKNNGIRVVVFTANLYSDDWENRTQGVWISPHLPPLPESANPGDGESPTGFKKDLERYLNKYKVPALTEWISLVRRADFSSVNVFFLASVPGRHTGVEYDFWGHRKLGCILSKYAKLPPDAPQWTLVAQSSSIGSLGPNYESWLLKDITSSMSKENPVGLKSLPNFQFIYPSLENYKRSFDHRVGSSCLNYSFQLHSKQEWITQWKATRTARDKAVPHIKSYTRISPDYKRIPWFVLTSANLSKAAWGMDGKSFYIMNYEAGVVFIPHFVIGSTTFPIKEEEDGVPVFPIPYDLPLTRYTSEDQPFATDFFSL</sequence>
<dbReference type="CDD" id="cd09193">
    <property type="entry name" value="PLDc_mTdp1_1"/>
    <property type="match status" value="1"/>
</dbReference>
<reference evidence="13" key="1">
    <citation type="submission" date="2019-11" db="EMBL/GenBank/DDBJ databases">
        <title>The nuclear and mitochondrial genomes of Frieseomelitta varia - a highly eusocial stingless bee (Meliponini) with a permanently sterile worker caste.</title>
        <authorList>
            <person name="Freitas F.C.P."/>
            <person name="Lourenco A.P."/>
            <person name="Nunes F.M.F."/>
            <person name="Paschoal A.R."/>
            <person name="Abreu F.C.P."/>
            <person name="Barbin F.O."/>
            <person name="Bataglia L."/>
            <person name="Cardoso-Junior C.A.M."/>
            <person name="Cervoni M.S."/>
            <person name="Silva S.R."/>
            <person name="Dalarmi F."/>
            <person name="Del Lama M.A."/>
            <person name="Depintor T.S."/>
            <person name="Ferreira K.M."/>
            <person name="Goria P.S."/>
            <person name="Jaskot M.C."/>
            <person name="Lago D.C."/>
            <person name="Luna-Lucena D."/>
            <person name="Moda L.M."/>
            <person name="Nascimento L."/>
            <person name="Pedrino M."/>
            <person name="Rabico F.O."/>
            <person name="Sanches F.C."/>
            <person name="Santos D.E."/>
            <person name="Santos C.G."/>
            <person name="Vieira J."/>
            <person name="Lopes T.F."/>
            <person name="Barchuk A.R."/>
            <person name="Hartfelder K."/>
            <person name="Simoes Z.L.P."/>
            <person name="Bitondi M.M.G."/>
            <person name="Pinheiro D.G."/>
        </authorList>
    </citation>
    <scope>NUCLEOTIDE SEQUENCE</scope>
    <source>
        <strain evidence="13">USP_RPSP 00005682</strain>
        <tissue evidence="13">Whole individual</tissue>
    </source>
</reference>
<keyword evidence="6" id="KW-0269">Exonuclease</keyword>
<gene>
    <name evidence="13" type="ORF">E2986_12556</name>
</gene>
<dbReference type="GO" id="GO:0003690">
    <property type="term" value="F:double-stranded DNA binding"/>
    <property type="evidence" value="ECO:0007669"/>
    <property type="project" value="TreeGrafter"/>
</dbReference>
<dbReference type="AlphaFoldDB" id="A0A833RMU1"/>
<dbReference type="SUPFAM" id="SSF56024">
    <property type="entry name" value="Phospholipase D/nuclease"/>
    <property type="match status" value="2"/>
</dbReference>
<comment type="subcellular location">
    <subcellularLocation>
        <location evidence="1">Nucleus</location>
    </subcellularLocation>
</comment>
<evidence type="ECO:0000256" key="2">
    <source>
        <dbReference type="ARBA" id="ARBA00010205"/>
    </source>
</evidence>
<dbReference type="EMBL" id="WNWW01000961">
    <property type="protein sequence ID" value="KAF3420347.1"/>
    <property type="molecule type" value="Genomic_DNA"/>
</dbReference>
<keyword evidence="4" id="KW-0227">DNA damage</keyword>
<proteinExistence type="inferred from homology"/>
<dbReference type="Proteomes" id="UP000655588">
    <property type="component" value="Unassembled WGS sequence"/>
</dbReference>
<dbReference type="PANTHER" id="PTHR12415">
    <property type="entry name" value="TYROSYL-DNA PHOSPHODIESTERASE 1"/>
    <property type="match status" value="1"/>
</dbReference>
<dbReference type="Pfam" id="PF06087">
    <property type="entry name" value="Tyr-DNA_phospho"/>
    <property type="match status" value="1"/>
</dbReference>
<dbReference type="Gene3D" id="3.30.870.10">
    <property type="entry name" value="Endonuclease Chain A"/>
    <property type="match status" value="2"/>
</dbReference>
<keyword evidence="3" id="KW-0540">Nuclease</keyword>
<name>A0A833RMU1_9HYME</name>
<feature type="active site" description="Nucleophile" evidence="9">
    <location>
        <position position="345"/>
    </location>
</feature>
<feature type="region of interest" description="Disordered" evidence="12">
    <location>
        <begin position="133"/>
        <end position="201"/>
    </location>
</feature>
<evidence type="ECO:0008006" key="15">
    <source>
        <dbReference type="Google" id="ProtNLM"/>
    </source>
</evidence>
<evidence type="ECO:0000256" key="4">
    <source>
        <dbReference type="ARBA" id="ARBA00022763"/>
    </source>
</evidence>
<feature type="active site" description="Proton donor/acceptor" evidence="9">
    <location>
        <position position="570"/>
    </location>
</feature>
<evidence type="ECO:0000256" key="12">
    <source>
        <dbReference type="SAM" id="MobiDB-lite"/>
    </source>
</evidence>
<evidence type="ECO:0000313" key="14">
    <source>
        <dbReference type="Proteomes" id="UP000655588"/>
    </source>
</evidence>
<keyword evidence="14" id="KW-1185">Reference proteome</keyword>
<feature type="binding site" evidence="10">
    <location>
        <position position="347"/>
    </location>
    <ligand>
        <name>substrate</name>
    </ligand>
</feature>
<feature type="binding site" evidence="10">
    <location>
        <position position="572"/>
    </location>
    <ligand>
        <name>substrate</name>
    </ligand>
</feature>
<dbReference type="PANTHER" id="PTHR12415:SF0">
    <property type="entry name" value="TYROSYL-DNA PHOSPHODIESTERASE 1"/>
    <property type="match status" value="1"/>
</dbReference>
<evidence type="ECO:0000256" key="3">
    <source>
        <dbReference type="ARBA" id="ARBA00022722"/>
    </source>
</evidence>
<dbReference type="GO" id="GO:0017005">
    <property type="term" value="F:3'-tyrosyl-DNA phosphodiesterase activity"/>
    <property type="evidence" value="ECO:0007669"/>
    <property type="project" value="TreeGrafter"/>
</dbReference>
<feature type="site" description="Interaction with DNA" evidence="11">
    <location>
        <position position="595"/>
    </location>
</feature>
<accession>A0A833RMU1</accession>
<organism evidence="13 14">
    <name type="scientific">Frieseomelitta varia</name>
    <dbReference type="NCBI Taxonomy" id="561572"/>
    <lineage>
        <taxon>Eukaryota</taxon>
        <taxon>Metazoa</taxon>
        <taxon>Ecdysozoa</taxon>
        <taxon>Arthropoda</taxon>
        <taxon>Hexapoda</taxon>
        <taxon>Insecta</taxon>
        <taxon>Pterygota</taxon>
        <taxon>Neoptera</taxon>
        <taxon>Endopterygota</taxon>
        <taxon>Hymenoptera</taxon>
        <taxon>Apocrita</taxon>
        <taxon>Aculeata</taxon>
        <taxon>Apoidea</taxon>
        <taxon>Anthophila</taxon>
        <taxon>Apidae</taxon>
        <taxon>Frieseomelitta</taxon>
    </lineage>
</organism>
<feature type="compositionally biased region" description="Basic and acidic residues" evidence="12">
    <location>
        <begin position="133"/>
        <end position="180"/>
    </location>
</feature>
<evidence type="ECO:0000256" key="7">
    <source>
        <dbReference type="ARBA" id="ARBA00023204"/>
    </source>
</evidence>
<keyword evidence="7" id="KW-0234">DNA repair</keyword>
<comment type="similarity">
    <text evidence="2">Belongs to the tyrosyl-DNA phosphodiesterase family.</text>
</comment>
<evidence type="ECO:0000256" key="8">
    <source>
        <dbReference type="ARBA" id="ARBA00023242"/>
    </source>
</evidence>
<dbReference type="GO" id="GO:0003697">
    <property type="term" value="F:single-stranded DNA binding"/>
    <property type="evidence" value="ECO:0007669"/>
    <property type="project" value="TreeGrafter"/>
</dbReference>
<dbReference type="InterPro" id="IPR010347">
    <property type="entry name" value="Tdp1"/>
</dbReference>
<keyword evidence="5" id="KW-0378">Hydrolase</keyword>
<protein>
    <recommendedName>
        <fullName evidence="15">Tyrosyl-DNA phosphodiesterase</fullName>
    </recommendedName>
</protein>
<evidence type="ECO:0000256" key="11">
    <source>
        <dbReference type="PIRSR" id="PIRSR610347-3"/>
    </source>
</evidence>
<evidence type="ECO:0000256" key="5">
    <source>
        <dbReference type="ARBA" id="ARBA00022801"/>
    </source>
</evidence>
<keyword evidence="8" id="KW-0539">Nucleus</keyword>
<dbReference type="GO" id="GO:0005634">
    <property type="term" value="C:nucleus"/>
    <property type="evidence" value="ECO:0007669"/>
    <property type="project" value="UniProtKB-SubCell"/>
</dbReference>
<comment type="caution">
    <text evidence="13">The sequence shown here is derived from an EMBL/GenBank/DDBJ whole genome shotgun (WGS) entry which is preliminary data.</text>
</comment>
<dbReference type="GO" id="GO:0006281">
    <property type="term" value="P:DNA repair"/>
    <property type="evidence" value="ECO:0007669"/>
    <property type="project" value="UniProtKB-KW"/>
</dbReference>